<feature type="domain" description="DC1" evidence="2">
    <location>
        <begin position="481"/>
        <end position="529"/>
    </location>
</feature>
<dbReference type="PANTHER" id="PTHR32410">
    <property type="entry name" value="CYSTEINE/HISTIDINE-RICH C1 DOMAIN FAMILY PROTEIN"/>
    <property type="match status" value="1"/>
</dbReference>
<reference evidence="4" key="1">
    <citation type="journal article" date="2014" name="Nat. Commun.">
        <title>The emerging biofuel crop Camelina sativa retains a highly undifferentiated hexaploid genome structure.</title>
        <authorList>
            <person name="Kagale S."/>
            <person name="Koh C."/>
            <person name="Nixon J."/>
            <person name="Bollina V."/>
            <person name="Clarke W.E."/>
            <person name="Tuteja R."/>
            <person name="Spillane C."/>
            <person name="Robinson S.J."/>
            <person name="Links M.G."/>
            <person name="Clarke C."/>
            <person name="Higgins E.E."/>
            <person name="Huebert T."/>
            <person name="Sharpe A.G."/>
            <person name="Parkin I.A."/>
        </authorList>
    </citation>
    <scope>NUCLEOTIDE SEQUENCE [LARGE SCALE GENOMIC DNA]</scope>
    <source>
        <strain evidence="4">cv. DH55</strain>
    </source>
</reference>
<dbReference type="InterPro" id="IPR053192">
    <property type="entry name" value="Vacuole_Formation_Reg"/>
</dbReference>
<evidence type="ECO:0000259" key="2">
    <source>
        <dbReference type="Pfam" id="PF03107"/>
    </source>
</evidence>
<evidence type="ECO:0000256" key="1">
    <source>
        <dbReference type="ARBA" id="ARBA00022737"/>
    </source>
</evidence>
<dbReference type="RefSeq" id="XP_010423727.1">
    <property type="nucleotide sequence ID" value="XM_010425425.1"/>
</dbReference>
<gene>
    <name evidence="5" type="primary">LOC104708794</name>
</gene>
<dbReference type="InterPro" id="IPR046349">
    <property type="entry name" value="C1-like_sf"/>
</dbReference>
<organism evidence="4 5">
    <name type="scientific">Camelina sativa</name>
    <name type="common">False flax</name>
    <name type="synonym">Myagrum sativum</name>
    <dbReference type="NCBI Taxonomy" id="90675"/>
    <lineage>
        <taxon>Eukaryota</taxon>
        <taxon>Viridiplantae</taxon>
        <taxon>Streptophyta</taxon>
        <taxon>Embryophyta</taxon>
        <taxon>Tracheophyta</taxon>
        <taxon>Spermatophyta</taxon>
        <taxon>Magnoliopsida</taxon>
        <taxon>eudicotyledons</taxon>
        <taxon>Gunneridae</taxon>
        <taxon>Pentapetalae</taxon>
        <taxon>rosids</taxon>
        <taxon>malvids</taxon>
        <taxon>Brassicales</taxon>
        <taxon>Brassicaceae</taxon>
        <taxon>Camelineae</taxon>
        <taxon>Camelina</taxon>
    </lineage>
</organism>
<dbReference type="InterPro" id="IPR054483">
    <property type="entry name" value="DC1-like_CT"/>
</dbReference>
<dbReference type="GeneID" id="104708794"/>
<feature type="domain" description="DC1" evidence="2">
    <location>
        <begin position="742"/>
        <end position="792"/>
    </location>
</feature>
<name>A0ABM0TBH6_CAMSA</name>
<dbReference type="InterPro" id="IPR004146">
    <property type="entry name" value="DC1"/>
</dbReference>
<feature type="domain" description="DC1" evidence="2">
    <location>
        <begin position="367"/>
        <end position="414"/>
    </location>
</feature>
<evidence type="ECO:0000313" key="4">
    <source>
        <dbReference type="Proteomes" id="UP000694864"/>
    </source>
</evidence>
<dbReference type="Pfam" id="PF03107">
    <property type="entry name" value="C1_2"/>
    <property type="match status" value="5"/>
</dbReference>
<keyword evidence="1" id="KW-0677">Repeat</keyword>
<accession>A0ABM0TBH6</accession>
<dbReference type="Pfam" id="PF22926">
    <property type="entry name" value="C1-like_CT"/>
    <property type="match status" value="1"/>
</dbReference>
<proteinExistence type="predicted"/>
<reference evidence="5" key="2">
    <citation type="submission" date="2025-08" db="UniProtKB">
        <authorList>
            <consortium name="RefSeq"/>
        </authorList>
    </citation>
    <scope>IDENTIFICATION</scope>
    <source>
        <tissue evidence="5">Leaf</tissue>
    </source>
</reference>
<protein>
    <submittedName>
        <fullName evidence="5">Uncharacterized protein LOC104708794</fullName>
    </submittedName>
</protein>
<dbReference type="PANTHER" id="PTHR32410:SF153">
    <property type="entry name" value="CHP-RICH ZINC FINGER PROTEIN-LIKE-RELATED"/>
    <property type="match status" value="1"/>
</dbReference>
<feature type="domain" description="DC1" evidence="2">
    <location>
        <begin position="566"/>
        <end position="616"/>
    </location>
</feature>
<feature type="domain" description="DC1" evidence="2">
    <location>
        <begin position="426"/>
        <end position="471"/>
    </location>
</feature>
<sequence length="856" mass="98150">MDSEQEELKLMSLISQLYDLGDIVEDLNNCDSDSIQKCISLIIQIITLVRVSSTDLESLPEQPESKLMSLISQTVSCFKSMDMDSQPKPLQDLIQLISVKISLLDSTDSDLEPDSNLKLLTLIHETSDLEPEPELISLICQIFSLVKSESEPEPEPETELVPLKSLISQLMSINNVRKEDPPPIEGVCKEPEWELFTPLVTQLMYLFSTMDLDSQPKQRKCESQLMSLIKQIISLLNSMDLDSQQRLISLISQRLYFFSPSETESELTSLISLIPQILSLAISTDSEWGKLILVCPQVQVSVVEENFHVDRQVSWNTDNKWKCLPLNWEKFRLAGGREDDTHFLCRGCNGENHGEYNKAPLEIKHHLHPKHSLQLVLFRKSEIKTRDCYCCDKELDEIFYYCSACDYAMNIVCVEKPPVLSIDRSKWHRQHPLALFPRLTSLTCNLCALSHSRCPFYMCPPCNLVVHQSCISLPRVIRISRHPHRISFTSTFDQGDWSCGVCRRNINNKYGGFTCNKDGCSFAAHSKCATQSNVWNGVDLENVPEEIEEEDVEPFVRISDGIIQHFRHQQHHLSLDMNTGRDYDENKQCQACFTPIYFGNFYSCMQCDYILHENCAELSRKIHHPIHPHLLTLVGSYNSDIVCTERCSACYGLCIAEFFYNCGKTGCDFQLHVPCATISEPLIHESHTHPLFLTSKPGEQRICSACKNAESCATTETFNCIEECNFALCFVCATLPQKVRYKHDKHILTLCFGKEISTLTYWCEVCEGKIMSKERFYMCDEYCCVTLHIKCMLGEDLYMKPGSLWNHYNRKVSVLSNNHMFRPTCSNCKKRCPHKTVLEEHGLIFCSQHCWRLSLH</sequence>
<evidence type="ECO:0000259" key="3">
    <source>
        <dbReference type="Pfam" id="PF22926"/>
    </source>
</evidence>
<feature type="domain" description="DC1-like C-terminal" evidence="3">
    <location>
        <begin position="812"/>
        <end position="850"/>
    </location>
</feature>
<evidence type="ECO:0000313" key="5">
    <source>
        <dbReference type="RefSeq" id="XP_010423727.1"/>
    </source>
</evidence>
<dbReference type="Proteomes" id="UP000694864">
    <property type="component" value="Chromosome 8"/>
</dbReference>
<keyword evidence="4" id="KW-1185">Reference proteome</keyword>
<dbReference type="SUPFAM" id="SSF57889">
    <property type="entry name" value="Cysteine-rich domain"/>
    <property type="match status" value="4"/>
</dbReference>